<evidence type="ECO:0000313" key="1">
    <source>
        <dbReference type="EMBL" id="KAK0470266.1"/>
    </source>
</evidence>
<sequence length="93" mass="10654">MFDQEQLCSKVSGWDWTRPSTFHSQLLMFGKTVDKCFTGDAFGKMYQNFLDRTSVTTKKKTHLARRTMPTILEDMGVPSDQVDVTGNWAGNER</sequence>
<dbReference type="GeneID" id="85348899"/>
<protein>
    <submittedName>
        <fullName evidence="1">Uncharacterized protein</fullName>
    </submittedName>
</protein>
<reference evidence="1" key="1">
    <citation type="submission" date="2023-06" db="EMBL/GenBank/DDBJ databases">
        <authorList>
            <consortium name="Lawrence Berkeley National Laboratory"/>
            <person name="Ahrendt S."/>
            <person name="Sahu N."/>
            <person name="Indic B."/>
            <person name="Wong-Bajracharya J."/>
            <person name="Merenyi Z."/>
            <person name="Ke H.-M."/>
            <person name="Monk M."/>
            <person name="Kocsube S."/>
            <person name="Drula E."/>
            <person name="Lipzen A."/>
            <person name="Balint B."/>
            <person name="Henrissat B."/>
            <person name="Andreopoulos B."/>
            <person name="Martin F.M."/>
            <person name="Harder C.B."/>
            <person name="Rigling D."/>
            <person name="Ford K.L."/>
            <person name="Foster G.D."/>
            <person name="Pangilinan J."/>
            <person name="Papanicolaou A."/>
            <person name="Barry K."/>
            <person name="LaButti K."/>
            <person name="Viragh M."/>
            <person name="Koriabine M."/>
            <person name="Yan M."/>
            <person name="Riley R."/>
            <person name="Champramary S."/>
            <person name="Plett K.L."/>
            <person name="Tsai I.J."/>
            <person name="Slot J."/>
            <person name="Sipos G."/>
            <person name="Plett J."/>
            <person name="Nagy L.G."/>
            <person name="Grigoriev I.V."/>
        </authorList>
    </citation>
    <scope>NUCLEOTIDE SEQUENCE</scope>
    <source>
        <strain evidence="1">CCBAS 213</strain>
    </source>
</reference>
<dbReference type="RefSeq" id="XP_060340059.1">
    <property type="nucleotide sequence ID" value="XM_060465351.1"/>
</dbReference>
<dbReference type="AlphaFoldDB" id="A0AA39NR27"/>
<keyword evidence="2" id="KW-1185">Reference proteome</keyword>
<accession>A0AA39NR27</accession>
<proteinExistence type="predicted"/>
<organism evidence="1 2">
    <name type="scientific">Armillaria tabescens</name>
    <name type="common">Ringless honey mushroom</name>
    <name type="synonym">Agaricus tabescens</name>
    <dbReference type="NCBI Taxonomy" id="1929756"/>
    <lineage>
        <taxon>Eukaryota</taxon>
        <taxon>Fungi</taxon>
        <taxon>Dikarya</taxon>
        <taxon>Basidiomycota</taxon>
        <taxon>Agaricomycotina</taxon>
        <taxon>Agaricomycetes</taxon>
        <taxon>Agaricomycetidae</taxon>
        <taxon>Agaricales</taxon>
        <taxon>Marasmiineae</taxon>
        <taxon>Physalacriaceae</taxon>
        <taxon>Desarmillaria</taxon>
    </lineage>
</organism>
<comment type="caution">
    <text evidence="1">The sequence shown here is derived from an EMBL/GenBank/DDBJ whole genome shotgun (WGS) entry which is preliminary data.</text>
</comment>
<gene>
    <name evidence="1" type="ORF">EV420DRAFT_102163</name>
</gene>
<evidence type="ECO:0000313" key="2">
    <source>
        <dbReference type="Proteomes" id="UP001175211"/>
    </source>
</evidence>
<dbReference type="EMBL" id="JAUEPS010000001">
    <property type="protein sequence ID" value="KAK0470266.1"/>
    <property type="molecule type" value="Genomic_DNA"/>
</dbReference>
<name>A0AA39NR27_ARMTA</name>
<dbReference type="Proteomes" id="UP001175211">
    <property type="component" value="Unassembled WGS sequence"/>
</dbReference>